<reference evidence="7 8" key="1">
    <citation type="submission" date="2017-05" db="EMBL/GenBank/DDBJ databases">
        <title>Genomic insights into alkan degradation activity of Oleiphilus messinensis.</title>
        <authorList>
            <person name="Kozyavkin S.A."/>
            <person name="Slesarev A.I."/>
            <person name="Golyshin P.N."/>
            <person name="Korzhenkov A."/>
            <person name="Golyshina O.N."/>
            <person name="Toshchakov S.V."/>
        </authorList>
    </citation>
    <scope>NUCLEOTIDE SEQUENCE [LARGE SCALE GENOMIC DNA]</scope>
    <source>
        <strain evidence="7 8">ME102</strain>
    </source>
</reference>
<dbReference type="PANTHER" id="PTHR30294:SF29">
    <property type="entry name" value="MULTIDRUG ABC TRANSPORTER PERMEASE YBHS-RELATED"/>
    <property type="match status" value="1"/>
</dbReference>
<dbReference type="AlphaFoldDB" id="A0A1Y0IE16"/>
<organism evidence="7 8">
    <name type="scientific">Oleiphilus messinensis</name>
    <dbReference type="NCBI Taxonomy" id="141451"/>
    <lineage>
        <taxon>Bacteria</taxon>
        <taxon>Pseudomonadati</taxon>
        <taxon>Pseudomonadota</taxon>
        <taxon>Gammaproteobacteria</taxon>
        <taxon>Oceanospirillales</taxon>
        <taxon>Oleiphilaceae</taxon>
        <taxon>Oleiphilus</taxon>
    </lineage>
</organism>
<dbReference type="OrthoDB" id="9794512at2"/>
<dbReference type="GO" id="GO:0140359">
    <property type="term" value="F:ABC-type transporter activity"/>
    <property type="evidence" value="ECO:0007669"/>
    <property type="project" value="InterPro"/>
</dbReference>
<dbReference type="RefSeq" id="WP_087463192.1">
    <property type="nucleotide sequence ID" value="NZ_CP021425.1"/>
</dbReference>
<dbReference type="InterPro" id="IPR051449">
    <property type="entry name" value="ABC-2_transporter_component"/>
</dbReference>
<proteinExistence type="predicted"/>
<keyword evidence="3 6" id="KW-0812">Transmembrane</keyword>
<evidence type="ECO:0000313" key="8">
    <source>
        <dbReference type="Proteomes" id="UP000196027"/>
    </source>
</evidence>
<feature type="transmembrane region" description="Helical" evidence="6">
    <location>
        <begin position="220"/>
        <end position="240"/>
    </location>
</feature>
<keyword evidence="4 6" id="KW-1133">Transmembrane helix</keyword>
<evidence type="ECO:0000256" key="4">
    <source>
        <dbReference type="ARBA" id="ARBA00022989"/>
    </source>
</evidence>
<dbReference type="KEGG" id="ome:OLMES_4413"/>
<feature type="transmembrane region" description="Helical" evidence="6">
    <location>
        <begin position="95"/>
        <end position="119"/>
    </location>
</feature>
<dbReference type="EMBL" id="CP021425">
    <property type="protein sequence ID" value="ARU58409.1"/>
    <property type="molecule type" value="Genomic_DNA"/>
</dbReference>
<dbReference type="Proteomes" id="UP000196027">
    <property type="component" value="Chromosome"/>
</dbReference>
<feature type="transmembrane region" description="Helical" evidence="6">
    <location>
        <begin position="161"/>
        <end position="182"/>
    </location>
</feature>
<evidence type="ECO:0000256" key="2">
    <source>
        <dbReference type="ARBA" id="ARBA00022475"/>
    </source>
</evidence>
<sequence>MNMTGIIFKREFQGYFATPLAYIFIVIFLVLSGIFTFYIGRFYDRGQADLAAFFNYLPWLYLILAPAVAMRLWSEERNSGTIELLMTLPVSTSQAVIGKFLAAWGIMGIALGLTFPLWITVNYLGEPDNGVIFATYLGSWLMAGGFLAIGSCLSAATKSQVIAFVLTLVLCFVFVVSGFPMVQDFFSEWAPLWLLDGLSTLSILSHFDAISRGVIDLRDLVYFAAMIGCWLIATVIVINMKKAD</sequence>
<evidence type="ECO:0000256" key="1">
    <source>
        <dbReference type="ARBA" id="ARBA00004651"/>
    </source>
</evidence>
<evidence type="ECO:0000256" key="3">
    <source>
        <dbReference type="ARBA" id="ARBA00022692"/>
    </source>
</evidence>
<dbReference type="Pfam" id="PF12679">
    <property type="entry name" value="ABC2_membrane_2"/>
    <property type="match status" value="1"/>
</dbReference>
<name>A0A1Y0IE16_9GAMM</name>
<feature type="transmembrane region" description="Helical" evidence="6">
    <location>
        <begin position="52"/>
        <end position="74"/>
    </location>
</feature>
<accession>A0A1Y0IE16</accession>
<keyword evidence="5 6" id="KW-0472">Membrane</keyword>
<evidence type="ECO:0000256" key="6">
    <source>
        <dbReference type="SAM" id="Phobius"/>
    </source>
</evidence>
<gene>
    <name evidence="7" type="ORF">OLMES_4413</name>
</gene>
<evidence type="ECO:0000313" key="7">
    <source>
        <dbReference type="EMBL" id="ARU58409.1"/>
    </source>
</evidence>
<keyword evidence="2" id="KW-1003">Cell membrane</keyword>
<evidence type="ECO:0000256" key="5">
    <source>
        <dbReference type="ARBA" id="ARBA00023136"/>
    </source>
</evidence>
<comment type="subcellular location">
    <subcellularLocation>
        <location evidence="1">Cell membrane</location>
        <topology evidence="1">Multi-pass membrane protein</topology>
    </subcellularLocation>
</comment>
<dbReference type="PANTHER" id="PTHR30294">
    <property type="entry name" value="MEMBRANE COMPONENT OF ABC TRANSPORTER YHHJ-RELATED"/>
    <property type="match status" value="1"/>
</dbReference>
<feature type="transmembrane region" description="Helical" evidence="6">
    <location>
        <begin position="20"/>
        <end position="40"/>
    </location>
</feature>
<dbReference type="GO" id="GO:0005886">
    <property type="term" value="C:plasma membrane"/>
    <property type="evidence" value="ECO:0007669"/>
    <property type="project" value="UniProtKB-SubCell"/>
</dbReference>
<keyword evidence="8" id="KW-1185">Reference proteome</keyword>
<feature type="transmembrane region" description="Helical" evidence="6">
    <location>
        <begin position="131"/>
        <end position="149"/>
    </location>
</feature>
<protein>
    <submittedName>
        <fullName evidence="7">ABC transporter permease</fullName>
    </submittedName>
</protein>